<gene>
    <name evidence="2" type="ORF">Tci_358055</name>
</gene>
<feature type="non-terminal residue" evidence="2">
    <location>
        <position position="426"/>
    </location>
</feature>
<dbReference type="InterPro" id="IPR057670">
    <property type="entry name" value="SH3_retrovirus"/>
</dbReference>
<name>A0A699HC89_TANCI</name>
<sequence length="426" mass="48510">MNLKSQILDKVNSVNKDHVKPKVLAPRKYVIDVELIVPRLRNNKEAHFDYLSHLKESVETIRDIVEEAKVVRPLDRSLVSACRYTNHSQKLLEYAIGTCPQDSHQRDKKLAHAPLISKKQVTFVEPCDTSNSNTHKHVAQVNTHKTNVPVPPSTVVNCYTNASGSQPRSNTKKNRISLAKGVNMLQVEEQPRRNKYHLRTSNHVDSSSRLKRTDNFMIHILKLHSKNSHVTLESTINDLARKDLVRGSPRLKFEKDHLCSACQLGKSKKSCCYCLLHPKQIPNSYLSQQTLYELSYGKKPNLTFLCVFGFLCYLTNDNEDLGKLKAKVDIGIFVGYAPNRKGYSIYNKRTRWIMETIHIQFDEMTEHMALVHISTGLESILMTSGQISSGLVPNLVLAATYVPPTNKDLEILFQPMFDEYFEPPSV</sequence>
<evidence type="ECO:0000313" key="2">
    <source>
        <dbReference type="EMBL" id="GEX86080.1"/>
    </source>
</evidence>
<proteinExistence type="predicted"/>
<accession>A0A699HC89</accession>
<dbReference type="EMBL" id="BKCJ010134977">
    <property type="protein sequence ID" value="GEX86080.1"/>
    <property type="molecule type" value="Genomic_DNA"/>
</dbReference>
<dbReference type="Pfam" id="PF25597">
    <property type="entry name" value="SH3_retrovirus"/>
    <property type="match status" value="1"/>
</dbReference>
<evidence type="ECO:0000259" key="1">
    <source>
        <dbReference type="Pfam" id="PF25597"/>
    </source>
</evidence>
<reference evidence="2" key="1">
    <citation type="journal article" date="2019" name="Sci. Rep.">
        <title>Draft genome of Tanacetum cinerariifolium, the natural source of mosquito coil.</title>
        <authorList>
            <person name="Yamashiro T."/>
            <person name="Shiraishi A."/>
            <person name="Satake H."/>
            <person name="Nakayama K."/>
        </authorList>
    </citation>
    <scope>NUCLEOTIDE SEQUENCE</scope>
</reference>
<dbReference type="AlphaFoldDB" id="A0A699HC89"/>
<feature type="domain" description="Retroviral polymerase SH3-like" evidence="1">
    <location>
        <begin position="311"/>
        <end position="365"/>
    </location>
</feature>
<organism evidence="2">
    <name type="scientific">Tanacetum cinerariifolium</name>
    <name type="common">Dalmatian daisy</name>
    <name type="synonym">Chrysanthemum cinerariifolium</name>
    <dbReference type="NCBI Taxonomy" id="118510"/>
    <lineage>
        <taxon>Eukaryota</taxon>
        <taxon>Viridiplantae</taxon>
        <taxon>Streptophyta</taxon>
        <taxon>Embryophyta</taxon>
        <taxon>Tracheophyta</taxon>
        <taxon>Spermatophyta</taxon>
        <taxon>Magnoliopsida</taxon>
        <taxon>eudicotyledons</taxon>
        <taxon>Gunneridae</taxon>
        <taxon>Pentapetalae</taxon>
        <taxon>asterids</taxon>
        <taxon>campanulids</taxon>
        <taxon>Asterales</taxon>
        <taxon>Asteraceae</taxon>
        <taxon>Asteroideae</taxon>
        <taxon>Anthemideae</taxon>
        <taxon>Anthemidinae</taxon>
        <taxon>Tanacetum</taxon>
    </lineage>
</organism>
<comment type="caution">
    <text evidence="2">The sequence shown here is derived from an EMBL/GenBank/DDBJ whole genome shotgun (WGS) entry which is preliminary data.</text>
</comment>
<protein>
    <recommendedName>
        <fullName evidence="1">Retroviral polymerase SH3-like domain-containing protein</fullName>
    </recommendedName>
</protein>